<dbReference type="EMBL" id="BSYR01000030">
    <property type="protein sequence ID" value="GMI96788.1"/>
    <property type="molecule type" value="Genomic_DNA"/>
</dbReference>
<feature type="region of interest" description="Disordered" evidence="1">
    <location>
        <begin position="1"/>
        <end position="20"/>
    </location>
</feature>
<evidence type="ECO:0000259" key="2">
    <source>
        <dbReference type="Pfam" id="PF05703"/>
    </source>
</evidence>
<feature type="domain" description="VAN3-binding protein-like auxin canalisation" evidence="2">
    <location>
        <begin position="34"/>
        <end position="64"/>
    </location>
</feature>
<dbReference type="Proteomes" id="UP001165190">
    <property type="component" value="Unassembled WGS sequence"/>
</dbReference>
<evidence type="ECO:0000313" key="4">
    <source>
        <dbReference type="Proteomes" id="UP001165190"/>
    </source>
</evidence>
<dbReference type="OrthoDB" id="1744177at2759"/>
<gene>
    <name evidence="3" type="ORF">HRI_003348100</name>
</gene>
<evidence type="ECO:0000256" key="1">
    <source>
        <dbReference type="SAM" id="MobiDB-lite"/>
    </source>
</evidence>
<proteinExistence type="predicted"/>
<sequence length="88" mass="9916">MESGFYSAWESGSLSEDGDDQLKAATSLPLIPQPQTPKEPMEFLSRSCSLSASEILKALARNTNCLNLIMFFKLYFQIPLLHHRLRGK</sequence>
<organism evidence="3 4">
    <name type="scientific">Hibiscus trionum</name>
    <name type="common">Flower of an hour</name>
    <dbReference type="NCBI Taxonomy" id="183268"/>
    <lineage>
        <taxon>Eukaryota</taxon>
        <taxon>Viridiplantae</taxon>
        <taxon>Streptophyta</taxon>
        <taxon>Embryophyta</taxon>
        <taxon>Tracheophyta</taxon>
        <taxon>Spermatophyta</taxon>
        <taxon>Magnoliopsida</taxon>
        <taxon>eudicotyledons</taxon>
        <taxon>Gunneridae</taxon>
        <taxon>Pentapetalae</taxon>
        <taxon>rosids</taxon>
        <taxon>malvids</taxon>
        <taxon>Malvales</taxon>
        <taxon>Malvaceae</taxon>
        <taxon>Malvoideae</taxon>
        <taxon>Hibiscus</taxon>
    </lineage>
</organism>
<name>A0A9W7IMH8_HIBTR</name>
<protein>
    <recommendedName>
        <fullName evidence="2">VAN3-binding protein-like auxin canalisation domain-containing protein</fullName>
    </recommendedName>
</protein>
<dbReference type="InterPro" id="IPR008546">
    <property type="entry name" value="VAN3-bd-like_auxin_canal"/>
</dbReference>
<evidence type="ECO:0000313" key="3">
    <source>
        <dbReference type="EMBL" id="GMI96788.1"/>
    </source>
</evidence>
<keyword evidence="4" id="KW-1185">Reference proteome</keyword>
<accession>A0A9W7IMH8</accession>
<dbReference type="Pfam" id="PF05703">
    <property type="entry name" value="Auxin_canalis"/>
    <property type="match status" value="1"/>
</dbReference>
<reference evidence="3" key="1">
    <citation type="submission" date="2023-05" db="EMBL/GenBank/DDBJ databases">
        <title>Genome and transcriptome analyses reveal genes involved in the formation of fine ridges on petal epidermal cells in Hibiscus trionum.</title>
        <authorList>
            <person name="Koshimizu S."/>
            <person name="Masuda S."/>
            <person name="Ishii T."/>
            <person name="Shirasu K."/>
            <person name="Hoshino A."/>
            <person name="Arita M."/>
        </authorList>
    </citation>
    <scope>NUCLEOTIDE SEQUENCE</scope>
    <source>
        <strain evidence="3">Hamamatsu line</strain>
    </source>
</reference>
<comment type="caution">
    <text evidence="3">The sequence shown here is derived from an EMBL/GenBank/DDBJ whole genome shotgun (WGS) entry which is preliminary data.</text>
</comment>
<dbReference type="AlphaFoldDB" id="A0A9W7IMH8"/>